<gene>
    <name evidence="1" type="ORF">NDU88_005734</name>
</gene>
<keyword evidence="2" id="KW-1185">Reference proteome</keyword>
<organism evidence="1 2">
    <name type="scientific">Pleurodeles waltl</name>
    <name type="common">Iberian ribbed newt</name>
    <dbReference type="NCBI Taxonomy" id="8319"/>
    <lineage>
        <taxon>Eukaryota</taxon>
        <taxon>Metazoa</taxon>
        <taxon>Chordata</taxon>
        <taxon>Craniata</taxon>
        <taxon>Vertebrata</taxon>
        <taxon>Euteleostomi</taxon>
        <taxon>Amphibia</taxon>
        <taxon>Batrachia</taxon>
        <taxon>Caudata</taxon>
        <taxon>Salamandroidea</taxon>
        <taxon>Salamandridae</taxon>
        <taxon>Pleurodelinae</taxon>
        <taxon>Pleurodeles</taxon>
    </lineage>
</organism>
<dbReference type="EMBL" id="JANPWB010000016">
    <property type="protein sequence ID" value="KAJ1085604.1"/>
    <property type="molecule type" value="Genomic_DNA"/>
</dbReference>
<name>A0AAV7L4Y5_PLEWA</name>
<reference evidence="1" key="1">
    <citation type="journal article" date="2022" name="bioRxiv">
        <title>Sequencing and chromosome-scale assembly of the giantPleurodeles waltlgenome.</title>
        <authorList>
            <person name="Brown T."/>
            <person name="Elewa A."/>
            <person name="Iarovenko S."/>
            <person name="Subramanian E."/>
            <person name="Araus A.J."/>
            <person name="Petzold A."/>
            <person name="Susuki M."/>
            <person name="Suzuki K.-i.T."/>
            <person name="Hayashi T."/>
            <person name="Toyoda A."/>
            <person name="Oliveira C."/>
            <person name="Osipova E."/>
            <person name="Leigh N.D."/>
            <person name="Simon A."/>
            <person name="Yun M.H."/>
        </authorList>
    </citation>
    <scope>NUCLEOTIDE SEQUENCE</scope>
    <source>
        <strain evidence="1">20211129_DDA</strain>
        <tissue evidence="1">Liver</tissue>
    </source>
</reference>
<accession>A0AAV7L4Y5</accession>
<evidence type="ECO:0000313" key="1">
    <source>
        <dbReference type="EMBL" id="KAJ1085604.1"/>
    </source>
</evidence>
<evidence type="ECO:0000313" key="2">
    <source>
        <dbReference type="Proteomes" id="UP001066276"/>
    </source>
</evidence>
<dbReference type="Proteomes" id="UP001066276">
    <property type="component" value="Chromosome 12"/>
</dbReference>
<proteinExistence type="predicted"/>
<protein>
    <submittedName>
        <fullName evidence="1">Uncharacterized protein</fullName>
    </submittedName>
</protein>
<comment type="caution">
    <text evidence="1">The sequence shown here is derived from an EMBL/GenBank/DDBJ whole genome shotgun (WGS) entry which is preliminary data.</text>
</comment>
<sequence length="151" mass="16115">MNPLSYLLSYRVARPVLGIPRVQPDTGSWLGPVRTRRTQQTVPHPSAGCTAPRAGSLVCLRRSLESRGIAITTGVVGEARVSQRITPRAEPGPGGGRARGGAMRRSEALPSLSDGAFRSSRFIPPWSLRRGGLHLLLGKEAFRGASHGNNS</sequence>
<dbReference type="AlphaFoldDB" id="A0AAV7L4Y5"/>